<gene>
    <name evidence="1" type="ORF">EYF80_010446</name>
</gene>
<accession>A0A4Z2IPR4</accession>
<proteinExistence type="predicted"/>
<organism evidence="1 2">
    <name type="scientific">Liparis tanakae</name>
    <name type="common">Tanaka's snailfish</name>
    <dbReference type="NCBI Taxonomy" id="230148"/>
    <lineage>
        <taxon>Eukaryota</taxon>
        <taxon>Metazoa</taxon>
        <taxon>Chordata</taxon>
        <taxon>Craniata</taxon>
        <taxon>Vertebrata</taxon>
        <taxon>Euteleostomi</taxon>
        <taxon>Actinopterygii</taxon>
        <taxon>Neopterygii</taxon>
        <taxon>Teleostei</taxon>
        <taxon>Neoteleostei</taxon>
        <taxon>Acanthomorphata</taxon>
        <taxon>Eupercaria</taxon>
        <taxon>Perciformes</taxon>
        <taxon>Cottioidei</taxon>
        <taxon>Cottales</taxon>
        <taxon>Liparidae</taxon>
        <taxon>Liparis</taxon>
    </lineage>
</organism>
<sequence length="168" mass="17952">MSAKSPILMICHSRPSTRWGFPSFRSKAPMLTTWQPMAEAEFRARFRFSCKVQSSQLAEECVRLGRPSLAYRGCVDKRSSAALTDDANSGWQLPVGVRSFPNPSAQKKQMETNYVLCVLVGTGPSSPSRLAGDVGVEGQGGPYSPGLGLSGVLRGVQSSAGGLGRRVS</sequence>
<evidence type="ECO:0000313" key="2">
    <source>
        <dbReference type="Proteomes" id="UP000314294"/>
    </source>
</evidence>
<name>A0A4Z2IPR4_9TELE</name>
<dbReference type="EMBL" id="SRLO01000066">
    <property type="protein sequence ID" value="TNN79202.1"/>
    <property type="molecule type" value="Genomic_DNA"/>
</dbReference>
<reference evidence="1 2" key="1">
    <citation type="submission" date="2019-03" db="EMBL/GenBank/DDBJ databases">
        <title>First draft genome of Liparis tanakae, snailfish: a comprehensive survey of snailfish specific genes.</title>
        <authorList>
            <person name="Kim W."/>
            <person name="Song I."/>
            <person name="Jeong J.-H."/>
            <person name="Kim D."/>
            <person name="Kim S."/>
            <person name="Ryu S."/>
            <person name="Song J.Y."/>
            <person name="Lee S.K."/>
        </authorList>
    </citation>
    <scope>NUCLEOTIDE SEQUENCE [LARGE SCALE GENOMIC DNA]</scope>
    <source>
        <tissue evidence="1">Muscle</tissue>
    </source>
</reference>
<dbReference type="AlphaFoldDB" id="A0A4Z2IPR4"/>
<keyword evidence="2" id="KW-1185">Reference proteome</keyword>
<protein>
    <submittedName>
        <fullName evidence="1">Uncharacterized protein</fullName>
    </submittedName>
</protein>
<evidence type="ECO:0000313" key="1">
    <source>
        <dbReference type="EMBL" id="TNN79202.1"/>
    </source>
</evidence>
<comment type="caution">
    <text evidence="1">The sequence shown here is derived from an EMBL/GenBank/DDBJ whole genome shotgun (WGS) entry which is preliminary data.</text>
</comment>
<dbReference type="Proteomes" id="UP000314294">
    <property type="component" value="Unassembled WGS sequence"/>
</dbReference>